<gene>
    <name evidence="2" type="ORF">ACLA_025930</name>
</gene>
<evidence type="ECO:0000313" key="2">
    <source>
        <dbReference type="EMBL" id="EAW07876.1"/>
    </source>
</evidence>
<feature type="region of interest" description="Disordered" evidence="1">
    <location>
        <begin position="510"/>
        <end position="610"/>
    </location>
</feature>
<reference evidence="2 3" key="1">
    <citation type="journal article" date="2008" name="PLoS Genet.">
        <title>Genomic islands in the pathogenic filamentous fungus Aspergillus fumigatus.</title>
        <authorList>
            <person name="Fedorova N.D."/>
            <person name="Khaldi N."/>
            <person name="Joardar V.S."/>
            <person name="Maiti R."/>
            <person name="Amedeo P."/>
            <person name="Anderson M.J."/>
            <person name="Crabtree J."/>
            <person name="Silva J.C."/>
            <person name="Badger J.H."/>
            <person name="Albarraq A."/>
            <person name="Angiuoli S."/>
            <person name="Bussey H."/>
            <person name="Bowyer P."/>
            <person name="Cotty P.J."/>
            <person name="Dyer P.S."/>
            <person name="Egan A."/>
            <person name="Galens K."/>
            <person name="Fraser-Liggett C.M."/>
            <person name="Haas B.J."/>
            <person name="Inman J.M."/>
            <person name="Kent R."/>
            <person name="Lemieux S."/>
            <person name="Malavazi I."/>
            <person name="Orvis J."/>
            <person name="Roemer T."/>
            <person name="Ronning C.M."/>
            <person name="Sundaram J.P."/>
            <person name="Sutton G."/>
            <person name="Turner G."/>
            <person name="Venter J.C."/>
            <person name="White O.R."/>
            <person name="Whitty B.R."/>
            <person name="Youngman P."/>
            <person name="Wolfe K.H."/>
            <person name="Goldman G.H."/>
            <person name="Wortman J.R."/>
            <person name="Jiang B."/>
            <person name="Denning D.W."/>
            <person name="Nierman W.C."/>
        </authorList>
    </citation>
    <scope>NUCLEOTIDE SEQUENCE [LARGE SCALE GENOMIC DNA]</scope>
    <source>
        <strain evidence="3">ATCC 1007 / CBS 513.65 / DSM 816 / NCTC 3887 / NRRL 1</strain>
    </source>
</reference>
<evidence type="ECO:0000313" key="3">
    <source>
        <dbReference type="Proteomes" id="UP000006701"/>
    </source>
</evidence>
<dbReference type="AlphaFoldDB" id="A1CQF5"/>
<feature type="compositionally biased region" description="Polar residues" evidence="1">
    <location>
        <begin position="558"/>
        <end position="580"/>
    </location>
</feature>
<feature type="compositionally biased region" description="Pro residues" evidence="1">
    <location>
        <begin position="524"/>
        <end position="534"/>
    </location>
</feature>
<feature type="region of interest" description="Disordered" evidence="1">
    <location>
        <begin position="99"/>
        <end position="127"/>
    </location>
</feature>
<feature type="compositionally biased region" description="Polar residues" evidence="1">
    <location>
        <begin position="593"/>
        <end position="609"/>
    </location>
</feature>
<dbReference type="eggNOG" id="ENOG502RNWY">
    <property type="taxonomic scope" value="Eukaryota"/>
</dbReference>
<accession>A1CQF5</accession>
<protein>
    <submittedName>
        <fullName evidence="2">Uncharacterized protein</fullName>
    </submittedName>
</protein>
<evidence type="ECO:0000256" key="1">
    <source>
        <dbReference type="SAM" id="MobiDB-lite"/>
    </source>
</evidence>
<dbReference type="RefSeq" id="XP_001269302.1">
    <property type="nucleotide sequence ID" value="XM_001269301.1"/>
</dbReference>
<dbReference type="HOGENOM" id="CLU_025682_0_0_1"/>
<dbReference type="VEuPathDB" id="FungiDB:ACLA_025930"/>
<dbReference type="Proteomes" id="UP000006701">
    <property type="component" value="Unassembled WGS sequence"/>
</dbReference>
<feature type="compositionally biased region" description="Polar residues" evidence="1">
    <location>
        <begin position="116"/>
        <end position="126"/>
    </location>
</feature>
<name>A1CQF5_ASPCL</name>
<proteinExistence type="predicted"/>
<dbReference type="EMBL" id="DS027059">
    <property type="protein sequence ID" value="EAW07876.1"/>
    <property type="molecule type" value="Genomic_DNA"/>
</dbReference>
<organism evidence="2 3">
    <name type="scientific">Aspergillus clavatus (strain ATCC 1007 / CBS 513.65 / DSM 816 / NCTC 3887 / NRRL 1 / QM 1276 / 107)</name>
    <dbReference type="NCBI Taxonomy" id="344612"/>
    <lineage>
        <taxon>Eukaryota</taxon>
        <taxon>Fungi</taxon>
        <taxon>Dikarya</taxon>
        <taxon>Ascomycota</taxon>
        <taxon>Pezizomycotina</taxon>
        <taxon>Eurotiomycetes</taxon>
        <taxon>Eurotiomycetidae</taxon>
        <taxon>Eurotiales</taxon>
        <taxon>Aspergillaceae</taxon>
        <taxon>Aspergillus</taxon>
        <taxon>Aspergillus subgen. Fumigati</taxon>
    </lineage>
</organism>
<dbReference type="OMA" id="QWTTIDP"/>
<dbReference type="KEGG" id="act:ACLA_025930"/>
<dbReference type="OrthoDB" id="4366200at2759"/>
<sequence>MEGSVAEGISTSLQTCALFSQPYDSQGIFAIENLPSPPAYDDMHVNDLGLTPSPGSQLLKSTDAITPHMRVEEHGSSEQNVEGSTATDLAGLMSKVQPEGSHWNIDKDKSYAGQESPLTRRTQTNAAGDIAVQPLSLNNSDAEHIDDLFYDPLFDSSFSFTNIDTSVDSRKRTIDEALAEEFQFWHRPEKRQMIHVSHDANATSPTETPSLSSPDTSVHLDLVETGPGTPAGIAALQLPDPNLDTFDALFDDPAFRVPPNIPELGNLPGVHPTPQSTYDDSFYDTSRRQSLSSCGPSDIDEGQAIGCADLAPEADSLETPLSDLTKERFALDARDVLANTDREVLQHVDPKPQYTSPYPLYGGALGYLPSAPGVHVKCIEVADDQMINRLSHLKAKVQHLKYERDKYKDAWSKWTTREAATGQTREQILERENATLRRVSTQHKSRVEQYKQEIEEWKAKHHELGVIYNSLLYEILVQKKIPTVAPIPPGYKPPRAPQPAQVQSIVPGTSLAMAPPAPALHQPMPGPTSSPLPTPVGRQQAARPGPPTSAHHPPAYHNPQSAATPRSTGCGTPNVPQTERVTIDLTEDETEKSTSNLNQPSATPSTASQARGEFLQSLQKKKYNWLEQAKSGTAEFEAVRAGSRADRLSEPLFRMPRQSLSTPPAPCARAKVHSAVSAEHDVQADADAELLRDLEDELARN</sequence>
<keyword evidence="3" id="KW-1185">Reference proteome</keyword>
<dbReference type="GeneID" id="4701677"/>